<dbReference type="Pfam" id="PF00071">
    <property type="entry name" value="Ras"/>
    <property type="match status" value="1"/>
</dbReference>
<dbReference type="GO" id="GO:0005634">
    <property type="term" value="C:nucleus"/>
    <property type="evidence" value="ECO:0007669"/>
    <property type="project" value="TreeGrafter"/>
</dbReference>
<feature type="compositionally biased region" description="Basic and acidic residues" evidence="1">
    <location>
        <begin position="282"/>
        <end position="303"/>
    </location>
</feature>
<reference evidence="3" key="1">
    <citation type="submission" date="2019-12" db="UniProtKB">
        <authorList>
            <consortium name="WormBaseParasite"/>
        </authorList>
    </citation>
    <scope>IDENTIFICATION</scope>
</reference>
<feature type="region of interest" description="Disordered" evidence="1">
    <location>
        <begin position="267"/>
        <end position="332"/>
    </location>
</feature>
<evidence type="ECO:0000313" key="2">
    <source>
        <dbReference type="Proteomes" id="UP000046395"/>
    </source>
</evidence>
<proteinExistence type="predicted"/>
<dbReference type="SUPFAM" id="SSF52540">
    <property type="entry name" value="P-loop containing nucleoside triphosphate hydrolases"/>
    <property type="match status" value="1"/>
</dbReference>
<evidence type="ECO:0000256" key="1">
    <source>
        <dbReference type="SAM" id="MobiDB-lite"/>
    </source>
</evidence>
<dbReference type="Pfam" id="PF08477">
    <property type="entry name" value="Roc"/>
    <property type="match status" value="1"/>
</dbReference>
<dbReference type="SMART" id="SM00175">
    <property type="entry name" value="RAB"/>
    <property type="match status" value="1"/>
</dbReference>
<feature type="compositionally biased region" description="Basic and acidic residues" evidence="1">
    <location>
        <begin position="385"/>
        <end position="400"/>
    </location>
</feature>
<dbReference type="PRINTS" id="PR00449">
    <property type="entry name" value="RASTRNSFRMNG"/>
</dbReference>
<dbReference type="WBParaSite" id="TMUE_3000011698.1">
    <property type="protein sequence ID" value="TMUE_3000011698.1"/>
    <property type="gene ID" value="WBGene00288964"/>
</dbReference>
<protein>
    <submittedName>
        <fullName evidence="3">Miro domain-containing protein</fullName>
    </submittedName>
</protein>
<sequence length="400" mass="45100">MLSALRRRFLAGVAESESPTSEVRPGISAMSVGLQCKFKSGVDYNMKVLIRGDRNVGKSCLMERLQGRQFRESYEPTEEIQVASVSWNYKASSDVVKVDIWDIVDQSRRKRPVSNVLKLQNVEAELTEASLDASFIDIYQGANAVILMFDITKPWTWDYVKRELPSIPATLPVLVLGNRKDMESAREIPEDLCRSFINDFNRPVSSAPLRYAESSMRTGSGLKLLYVFLNLPFLLIEKATLLNRLRRNEEEMRVTFEEMELYENALDNRRNTNRQTEANKSPTDEQVHKIDAPLDCRPVEADGPKSNGKPCEEREIPQTVPHSSSPYANKNPPVVMSAQMADLNSWLDSGDETNGNAVLVASRAHDTSSHSESDDDQPNPLVTEVPKDSSDESDRENDQR</sequence>
<evidence type="ECO:0000313" key="3">
    <source>
        <dbReference type="WBParaSite" id="TMUE_3000011698.1"/>
    </source>
</evidence>
<dbReference type="PROSITE" id="PS51419">
    <property type="entry name" value="RAB"/>
    <property type="match status" value="1"/>
</dbReference>
<dbReference type="Gene3D" id="3.40.50.300">
    <property type="entry name" value="P-loop containing nucleotide triphosphate hydrolases"/>
    <property type="match status" value="1"/>
</dbReference>
<keyword evidence="2" id="KW-1185">Reference proteome</keyword>
<dbReference type="PANTHER" id="PTHR14932">
    <property type="entry name" value="RAS GTPASE-RELATED"/>
    <property type="match status" value="1"/>
</dbReference>
<dbReference type="GO" id="GO:0003924">
    <property type="term" value="F:GTPase activity"/>
    <property type="evidence" value="ECO:0007669"/>
    <property type="project" value="InterPro"/>
</dbReference>
<dbReference type="GO" id="GO:0005525">
    <property type="term" value="F:GTP binding"/>
    <property type="evidence" value="ECO:0007669"/>
    <property type="project" value="InterPro"/>
</dbReference>
<dbReference type="STRING" id="70415.A0A5S6QX51"/>
<feature type="region of interest" description="Disordered" evidence="1">
    <location>
        <begin position="346"/>
        <end position="400"/>
    </location>
</feature>
<dbReference type="InterPro" id="IPR040385">
    <property type="entry name" value="RABL6"/>
</dbReference>
<dbReference type="AlphaFoldDB" id="A0A5S6QX51"/>
<dbReference type="GO" id="GO:0005829">
    <property type="term" value="C:cytosol"/>
    <property type="evidence" value="ECO:0007669"/>
    <property type="project" value="TreeGrafter"/>
</dbReference>
<accession>A0A5S6QX51</accession>
<organism evidence="2 3">
    <name type="scientific">Trichuris muris</name>
    <name type="common">Mouse whipworm</name>
    <dbReference type="NCBI Taxonomy" id="70415"/>
    <lineage>
        <taxon>Eukaryota</taxon>
        <taxon>Metazoa</taxon>
        <taxon>Ecdysozoa</taxon>
        <taxon>Nematoda</taxon>
        <taxon>Enoplea</taxon>
        <taxon>Dorylaimia</taxon>
        <taxon>Trichinellida</taxon>
        <taxon>Trichuridae</taxon>
        <taxon>Trichuris</taxon>
    </lineage>
</organism>
<dbReference type="InterPro" id="IPR027417">
    <property type="entry name" value="P-loop_NTPase"/>
</dbReference>
<dbReference type="PANTHER" id="PTHR14932:SF1">
    <property type="entry name" value="RAB-LIKE PROTEIN 6"/>
    <property type="match status" value="1"/>
</dbReference>
<feature type="compositionally biased region" description="Basic and acidic residues" evidence="1">
    <location>
        <begin position="363"/>
        <end position="372"/>
    </location>
</feature>
<dbReference type="InterPro" id="IPR001806">
    <property type="entry name" value="Small_GTPase"/>
</dbReference>
<dbReference type="Proteomes" id="UP000046395">
    <property type="component" value="Unassembled WGS sequence"/>
</dbReference>
<name>A0A5S6QX51_TRIMR</name>